<organism evidence="2 3">
    <name type="scientific">Pseudomonas japonica</name>
    <dbReference type="NCBI Taxonomy" id="256466"/>
    <lineage>
        <taxon>Bacteria</taxon>
        <taxon>Pseudomonadati</taxon>
        <taxon>Pseudomonadota</taxon>
        <taxon>Gammaproteobacteria</taxon>
        <taxon>Pseudomonadales</taxon>
        <taxon>Pseudomonadaceae</taxon>
        <taxon>Pseudomonas</taxon>
    </lineage>
</organism>
<proteinExistence type="predicted"/>
<dbReference type="Pfam" id="PF05621">
    <property type="entry name" value="TniB"/>
    <property type="match status" value="1"/>
</dbReference>
<dbReference type="SMART" id="SM00382">
    <property type="entry name" value="AAA"/>
    <property type="match status" value="1"/>
</dbReference>
<dbReference type="RefSeq" id="WP_042126842.1">
    <property type="nucleotide sequence ID" value="NZ_FZOL01000017.1"/>
</dbReference>
<dbReference type="AlphaFoldDB" id="A0A239I530"/>
<evidence type="ECO:0000313" key="3">
    <source>
        <dbReference type="Proteomes" id="UP000198407"/>
    </source>
</evidence>
<protein>
    <submittedName>
        <fullName evidence="2">TniB protein</fullName>
    </submittedName>
</protein>
<dbReference type="PANTHER" id="PTHR35894">
    <property type="entry name" value="GENERAL SECRETION PATHWAY PROTEIN A-RELATED"/>
    <property type="match status" value="1"/>
</dbReference>
<keyword evidence="3" id="KW-1185">Reference proteome</keyword>
<dbReference type="STRING" id="1215104.GCA_000730585_01904"/>
<dbReference type="InterPro" id="IPR052026">
    <property type="entry name" value="ExeA_AAA_ATPase_DNA-bind"/>
</dbReference>
<dbReference type="OrthoDB" id="6672914at2"/>
<reference evidence="3" key="1">
    <citation type="submission" date="2017-06" db="EMBL/GenBank/DDBJ databases">
        <authorList>
            <person name="Varghese N."/>
            <person name="Submissions S."/>
        </authorList>
    </citation>
    <scope>NUCLEOTIDE SEQUENCE [LARGE SCALE GENOMIC DNA]</scope>
    <source>
        <strain evidence="3">DSM 22348</strain>
    </source>
</reference>
<dbReference type="InterPro" id="IPR027417">
    <property type="entry name" value="P-loop_NTPase"/>
</dbReference>
<dbReference type="InterPro" id="IPR003593">
    <property type="entry name" value="AAA+_ATPase"/>
</dbReference>
<sequence>MSEVIERSTQVLPTLEKCVVWHPGFTHAYELVHKSIRTTETRQAASSMMLIGPTGTGKSKLCERIAQEFGCAEKLGDNNSQILTKGCLLVEVPPDATIKTLAIQMLSRMVVENRERLEKSSGTALTRMIIQRLIVMQTQLIILDEFHRLLDQGQGPTKKKVCRWINQILNETKIPVLLVGLPTVEKLIDEISELSDRYPYRARLRYFDIGNDAAKAQFRKLIEAIENKVIDPAGFSERIALSQAMPFNAICLATAGNLRHLNMLLNDALTIALEREDNKFTLEDFAQAADDLDFCRASNPFRLSGEALSAQMRKEYAKPMLSPVTSGVRK</sequence>
<dbReference type="InterPro" id="IPR008868">
    <property type="entry name" value="TniB"/>
</dbReference>
<gene>
    <name evidence="2" type="ORF">SAMN05444352_117110</name>
</gene>
<feature type="domain" description="AAA+ ATPase" evidence="1">
    <location>
        <begin position="44"/>
        <end position="208"/>
    </location>
</feature>
<evidence type="ECO:0000259" key="1">
    <source>
        <dbReference type="SMART" id="SM00382"/>
    </source>
</evidence>
<dbReference type="Proteomes" id="UP000198407">
    <property type="component" value="Unassembled WGS sequence"/>
</dbReference>
<dbReference type="EMBL" id="FZOL01000017">
    <property type="protein sequence ID" value="SNS88398.1"/>
    <property type="molecule type" value="Genomic_DNA"/>
</dbReference>
<dbReference type="SUPFAM" id="SSF52540">
    <property type="entry name" value="P-loop containing nucleoside triphosphate hydrolases"/>
    <property type="match status" value="1"/>
</dbReference>
<name>A0A239I530_9PSED</name>
<evidence type="ECO:0000313" key="2">
    <source>
        <dbReference type="EMBL" id="SNS88398.1"/>
    </source>
</evidence>
<dbReference type="Gene3D" id="3.40.50.300">
    <property type="entry name" value="P-loop containing nucleotide triphosphate hydrolases"/>
    <property type="match status" value="1"/>
</dbReference>
<dbReference type="PANTHER" id="PTHR35894:SF1">
    <property type="entry name" value="PHOSPHORIBULOKINASE _ URIDINE KINASE FAMILY"/>
    <property type="match status" value="1"/>
</dbReference>
<accession>A0A239I530</accession>